<evidence type="ECO:0000313" key="3">
    <source>
        <dbReference type="Proteomes" id="UP001079657"/>
    </source>
</evidence>
<evidence type="ECO:0000256" key="1">
    <source>
        <dbReference type="SAM" id="Coils"/>
    </source>
</evidence>
<feature type="coiled-coil region" evidence="1">
    <location>
        <begin position="28"/>
        <end position="69"/>
    </location>
</feature>
<keyword evidence="1" id="KW-0175">Coiled coil</keyword>
<gene>
    <name evidence="2" type="ORF">OXH55_10440</name>
</gene>
<protein>
    <submittedName>
        <fullName evidence="2">Uncharacterized protein</fullName>
    </submittedName>
</protein>
<dbReference type="RefSeq" id="WP_268049889.1">
    <property type="nucleotide sequence ID" value="NZ_JAPQES010000003.1"/>
</dbReference>
<accession>A0ABT4CS59</accession>
<sequence length="237" mass="28255">MPENTMNFRVSLLGLNRTEVEEYIEDIYDEKEVKLKNIKHKINELESENKTLEEELHALNKEMELEMKSEEFMTYAIKKADEWTQLIKAMAKEKAVQMEICRSSQEEIINNKIIECGEIIKNSKENLNELLSKEIKKNTELIQDISKFIDEKNKCINNIKEENKCKAINLENIKIQDDEISRGKIEISEEELTKNNIKKKEERKKDFIKNFINEKFDDKDFVKEEELKEVRRIFSNK</sequence>
<comment type="caution">
    <text evidence="2">The sequence shown here is derived from an EMBL/GenBank/DDBJ whole genome shotgun (WGS) entry which is preliminary data.</text>
</comment>
<evidence type="ECO:0000313" key="2">
    <source>
        <dbReference type="EMBL" id="MCY6371051.1"/>
    </source>
</evidence>
<reference evidence="2" key="1">
    <citation type="submission" date="2022-12" db="EMBL/GenBank/DDBJ databases">
        <authorList>
            <person name="Wang J."/>
        </authorList>
    </citation>
    <scope>NUCLEOTIDE SEQUENCE</scope>
    <source>
        <strain evidence="2">HY-42-06</strain>
    </source>
</reference>
<dbReference type="EMBL" id="JAPQES010000003">
    <property type="protein sequence ID" value="MCY6371051.1"/>
    <property type="molecule type" value="Genomic_DNA"/>
</dbReference>
<keyword evidence="3" id="KW-1185">Reference proteome</keyword>
<name>A0ABT4CS59_9CLOT</name>
<organism evidence="2 3">
    <name type="scientific">Clostridium ganghwense</name>
    <dbReference type="NCBI Taxonomy" id="312089"/>
    <lineage>
        <taxon>Bacteria</taxon>
        <taxon>Bacillati</taxon>
        <taxon>Bacillota</taxon>
        <taxon>Clostridia</taxon>
        <taxon>Eubacteriales</taxon>
        <taxon>Clostridiaceae</taxon>
        <taxon>Clostridium</taxon>
    </lineage>
</organism>
<proteinExistence type="predicted"/>
<dbReference type="Proteomes" id="UP001079657">
    <property type="component" value="Unassembled WGS sequence"/>
</dbReference>